<feature type="region of interest" description="Disordered" evidence="1">
    <location>
        <begin position="216"/>
        <end position="297"/>
    </location>
</feature>
<dbReference type="Proteomes" id="UP001066276">
    <property type="component" value="Chromosome 5"/>
</dbReference>
<comment type="caution">
    <text evidence="2">The sequence shown here is derived from an EMBL/GenBank/DDBJ whole genome shotgun (WGS) entry which is preliminary data.</text>
</comment>
<evidence type="ECO:0000313" key="2">
    <source>
        <dbReference type="EMBL" id="KAJ1148917.1"/>
    </source>
</evidence>
<protein>
    <submittedName>
        <fullName evidence="2">Uncharacterized protein</fullName>
    </submittedName>
</protein>
<feature type="compositionally biased region" description="Low complexity" evidence="1">
    <location>
        <begin position="105"/>
        <end position="125"/>
    </location>
</feature>
<dbReference type="EMBL" id="JANPWB010000009">
    <property type="protein sequence ID" value="KAJ1148917.1"/>
    <property type="molecule type" value="Genomic_DNA"/>
</dbReference>
<feature type="compositionally biased region" description="Basic residues" evidence="1">
    <location>
        <begin position="261"/>
        <end position="278"/>
    </location>
</feature>
<evidence type="ECO:0000313" key="3">
    <source>
        <dbReference type="Proteomes" id="UP001066276"/>
    </source>
</evidence>
<feature type="region of interest" description="Disordered" evidence="1">
    <location>
        <begin position="161"/>
        <end position="181"/>
    </location>
</feature>
<name>A0AAV7R830_PLEWA</name>
<dbReference type="AlphaFoldDB" id="A0AAV7R830"/>
<sequence>MQPLLLEDVAFRETIANTIDTFFAESTGTASSPLVEWKAINVVTQGTSINKIGGAQITILRDLIDVAVSLDPLETAAKYAQQEGGSFVLRRLDLGSEGHSLCLGRPGSAARSAAAPPSRALPGSSEGAPTLRLTSFYASLQSFGASITKFISPGEGFTEPAASLPLPRGGSRSQSQVQVPPAPCVARSPAAVFSAGEPLSLGPAPLIYIRRGSPHPTAHLLRASPQSPEPGVTGPGSPRGGPTKPAAPPLYPRGALDRGARSRHFERRTRHSRQRRPRQQASPDLWARRDAASPAAI</sequence>
<gene>
    <name evidence="2" type="ORF">NDU88_001741</name>
</gene>
<keyword evidence="3" id="KW-1185">Reference proteome</keyword>
<accession>A0AAV7R830</accession>
<reference evidence="2" key="1">
    <citation type="journal article" date="2022" name="bioRxiv">
        <title>Sequencing and chromosome-scale assembly of the giantPleurodeles waltlgenome.</title>
        <authorList>
            <person name="Brown T."/>
            <person name="Elewa A."/>
            <person name="Iarovenko S."/>
            <person name="Subramanian E."/>
            <person name="Araus A.J."/>
            <person name="Petzold A."/>
            <person name="Susuki M."/>
            <person name="Suzuki K.-i.T."/>
            <person name="Hayashi T."/>
            <person name="Toyoda A."/>
            <person name="Oliveira C."/>
            <person name="Osipova E."/>
            <person name="Leigh N.D."/>
            <person name="Simon A."/>
            <person name="Yun M.H."/>
        </authorList>
    </citation>
    <scope>NUCLEOTIDE SEQUENCE</scope>
    <source>
        <strain evidence="2">20211129_DDA</strain>
        <tissue evidence="2">Liver</tissue>
    </source>
</reference>
<organism evidence="2 3">
    <name type="scientific">Pleurodeles waltl</name>
    <name type="common">Iberian ribbed newt</name>
    <dbReference type="NCBI Taxonomy" id="8319"/>
    <lineage>
        <taxon>Eukaryota</taxon>
        <taxon>Metazoa</taxon>
        <taxon>Chordata</taxon>
        <taxon>Craniata</taxon>
        <taxon>Vertebrata</taxon>
        <taxon>Euteleostomi</taxon>
        <taxon>Amphibia</taxon>
        <taxon>Batrachia</taxon>
        <taxon>Caudata</taxon>
        <taxon>Salamandroidea</taxon>
        <taxon>Salamandridae</taxon>
        <taxon>Pleurodelinae</taxon>
        <taxon>Pleurodeles</taxon>
    </lineage>
</organism>
<proteinExistence type="predicted"/>
<evidence type="ECO:0000256" key="1">
    <source>
        <dbReference type="SAM" id="MobiDB-lite"/>
    </source>
</evidence>
<feature type="region of interest" description="Disordered" evidence="1">
    <location>
        <begin position="105"/>
        <end position="126"/>
    </location>
</feature>